<evidence type="ECO:0008006" key="8">
    <source>
        <dbReference type="Google" id="ProtNLM"/>
    </source>
</evidence>
<dbReference type="GO" id="GO:0003729">
    <property type="term" value="F:mRNA binding"/>
    <property type="evidence" value="ECO:0007669"/>
    <property type="project" value="TreeGrafter"/>
</dbReference>
<dbReference type="SUPFAM" id="SSF54928">
    <property type="entry name" value="RNA-binding domain, RBD"/>
    <property type="match status" value="1"/>
</dbReference>
<name>A0A6A5Y2E9_9PLEO</name>
<feature type="compositionally biased region" description="Basic and acidic residues" evidence="3">
    <location>
        <begin position="501"/>
        <end position="516"/>
    </location>
</feature>
<feature type="region of interest" description="Disordered" evidence="3">
    <location>
        <begin position="1"/>
        <end position="127"/>
    </location>
</feature>
<dbReference type="InterPro" id="IPR000504">
    <property type="entry name" value="RRM_dom"/>
</dbReference>
<sequence length="777" mass="86605">MYNNYNASGYNRPPPGYGGPPGMAPPGMVPPPGTAAAPPGVAPPNVNHNQGGPPAAGGPRALPPNWQPPANMPNINFNAPVIRLGTGGPQRGAALDSPSARRESGAPPARRGLGMEGNRDDQGKGRDGLVMLIPPTREEIARTIFVGNIPEGAGGDEGMERILASAGNLRRWTRATDANNKIQTFGFAEYEDAQSLETAAEIFQDVLVPTKRQEPRKPKEENKKDEGDKNEGEKEDGDKDEADKEEEKEIEKTKLQVVVDDASIKYAEDWKARRGDDEETTQFRIDSARKTLSEVLASLFNPPNPLPVDAAGDVAMTDAQAQDGEGVEVVQIAFNAEDELSDIPAEMREMVAAEIAAFRDRSNRRDLERLKREEEIEAEQRRRDNRRASPPASAPTGPGGAGANGVPLGPRAERGIQGAPSGPKGSQFPRDYQGGVNFVNGGALNHGVYINREDEEDSASDSEIEDRRRKKRDDELEEVYNKKLNQWLKYESRAVQTLERTSGRLRNEEAEREKEREVQAKFLENFDDDVEASKKTLLFYRDHGEYMRQRTRNRDREARDDANDRNEENRETAAQNRRNQENSRKADAFLEEAAEEITRSSRENQPFKLSLGAAAKKVEQAEAPRRTVAEVENLLDDEELAEGPTSKKRTIVPINFDASVRANLTQEEIVEHQKQLAKDVPGTKEGLWEWQVSWENLLDKVVDTDIKNWAEKKILELLGMQEDMLVDLIVTHLKAHKGPQELVNELEGVLDDEAEALVKKLWRMVVYYSELEKRGIK</sequence>
<dbReference type="Gene3D" id="3.30.70.330">
    <property type="match status" value="1"/>
</dbReference>
<feature type="compositionally biased region" description="Basic and acidic residues" evidence="3">
    <location>
        <begin position="362"/>
        <end position="382"/>
    </location>
</feature>
<dbReference type="EMBL" id="ML978067">
    <property type="protein sequence ID" value="KAF2019403.1"/>
    <property type="molecule type" value="Genomic_DNA"/>
</dbReference>
<keyword evidence="2" id="KW-0694">RNA-binding</keyword>
<dbReference type="Pfam" id="PF01480">
    <property type="entry name" value="PWI"/>
    <property type="match status" value="1"/>
</dbReference>
<evidence type="ECO:0000259" key="4">
    <source>
        <dbReference type="PROSITE" id="PS50102"/>
    </source>
</evidence>
<dbReference type="PROSITE" id="PS51025">
    <property type="entry name" value="PWI"/>
    <property type="match status" value="1"/>
</dbReference>
<feature type="compositionally biased region" description="Basic and acidic residues" evidence="3">
    <location>
        <begin position="547"/>
        <end position="571"/>
    </location>
</feature>
<feature type="compositionally biased region" description="Pro residues" evidence="3">
    <location>
        <begin position="61"/>
        <end position="71"/>
    </location>
</feature>
<organism evidence="6 7">
    <name type="scientific">Aaosphaeria arxii CBS 175.79</name>
    <dbReference type="NCBI Taxonomy" id="1450172"/>
    <lineage>
        <taxon>Eukaryota</taxon>
        <taxon>Fungi</taxon>
        <taxon>Dikarya</taxon>
        <taxon>Ascomycota</taxon>
        <taxon>Pezizomycotina</taxon>
        <taxon>Dothideomycetes</taxon>
        <taxon>Pleosporomycetidae</taxon>
        <taxon>Pleosporales</taxon>
        <taxon>Pleosporales incertae sedis</taxon>
        <taxon>Aaosphaeria</taxon>
    </lineage>
</organism>
<evidence type="ECO:0000256" key="1">
    <source>
        <dbReference type="ARBA" id="ARBA00022664"/>
    </source>
</evidence>
<feature type="region of interest" description="Disordered" evidence="3">
    <location>
        <begin position="547"/>
        <end position="586"/>
    </location>
</feature>
<feature type="domain" description="RRM" evidence="4">
    <location>
        <begin position="142"/>
        <end position="225"/>
    </location>
</feature>
<dbReference type="RefSeq" id="XP_033387742.1">
    <property type="nucleotide sequence ID" value="XM_033527111.1"/>
</dbReference>
<proteinExistence type="predicted"/>
<feature type="compositionally biased region" description="Basic and acidic residues" evidence="3">
    <location>
        <begin position="241"/>
        <end position="253"/>
    </location>
</feature>
<keyword evidence="7" id="KW-1185">Reference proteome</keyword>
<dbReference type="AlphaFoldDB" id="A0A6A5Y2E9"/>
<dbReference type="Proteomes" id="UP000799778">
    <property type="component" value="Unassembled WGS sequence"/>
</dbReference>
<dbReference type="SUPFAM" id="SSF101233">
    <property type="entry name" value="PWI domain"/>
    <property type="match status" value="1"/>
</dbReference>
<dbReference type="InterPro" id="IPR002483">
    <property type="entry name" value="PWI_dom"/>
</dbReference>
<dbReference type="OrthoDB" id="6275295at2759"/>
<dbReference type="InterPro" id="IPR034268">
    <property type="entry name" value="RBM25_RRM"/>
</dbReference>
<dbReference type="GeneID" id="54284508"/>
<dbReference type="SMART" id="SM00311">
    <property type="entry name" value="PWI"/>
    <property type="match status" value="1"/>
</dbReference>
<dbReference type="CDD" id="cd12446">
    <property type="entry name" value="RRM_RBM25"/>
    <property type="match status" value="1"/>
</dbReference>
<reference evidence="6" key="1">
    <citation type="journal article" date="2020" name="Stud. Mycol.">
        <title>101 Dothideomycetes genomes: a test case for predicting lifestyles and emergence of pathogens.</title>
        <authorList>
            <person name="Haridas S."/>
            <person name="Albert R."/>
            <person name="Binder M."/>
            <person name="Bloem J."/>
            <person name="Labutti K."/>
            <person name="Salamov A."/>
            <person name="Andreopoulos B."/>
            <person name="Baker S."/>
            <person name="Barry K."/>
            <person name="Bills G."/>
            <person name="Bluhm B."/>
            <person name="Cannon C."/>
            <person name="Castanera R."/>
            <person name="Culley D."/>
            <person name="Daum C."/>
            <person name="Ezra D."/>
            <person name="Gonzalez J."/>
            <person name="Henrissat B."/>
            <person name="Kuo A."/>
            <person name="Liang C."/>
            <person name="Lipzen A."/>
            <person name="Lutzoni F."/>
            <person name="Magnuson J."/>
            <person name="Mondo S."/>
            <person name="Nolan M."/>
            <person name="Ohm R."/>
            <person name="Pangilinan J."/>
            <person name="Park H.-J."/>
            <person name="Ramirez L."/>
            <person name="Alfaro M."/>
            <person name="Sun H."/>
            <person name="Tritt A."/>
            <person name="Yoshinaga Y."/>
            <person name="Zwiers L.-H."/>
            <person name="Turgeon B."/>
            <person name="Goodwin S."/>
            <person name="Spatafora J."/>
            <person name="Crous P."/>
            <person name="Grigoriev I."/>
        </authorList>
    </citation>
    <scope>NUCLEOTIDE SEQUENCE</scope>
    <source>
        <strain evidence="6">CBS 175.79</strain>
    </source>
</reference>
<dbReference type="InterPro" id="IPR012677">
    <property type="entry name" value="Nucleotide-bd_a/b_plait_sf"/>
</dbReference>
<feature type="compositionally biased region" description="Low complexity" evidence="3">
    <location>
        <begin position="51"/>
        <end position="60"/>
    </location>
</feature>
<feature type="compositionally biased region" description="Pro residues" evidence="3">
    <location>
        <begin position="12"/>
        <end position="33"/>
    </location>
</feature>
<feature type="domain" description="PWI" evidence="5">
    <location>
        <begin position="685"/>
        <end position="777"/>
    </location>
</feature>
<feature type="compositionally biased region" description="Basic and acidic residues" evidence="3">
    <location>
        <begin position="117"/>
        <end position="127"/>
    </location>
</feature>
<accession>A0A6A5Y2E9</accession>
<dbReference type="InterPro" id="IPR052768">
    <property type="entry name" value="RBM25"/>
</dbReference>
<evidence type="ECO:0000256" key="3">
    <source>
        <dbReference type="SAM" id="MobiDB-lite"/>
    </source>
</evidence>
<dbReference type="Gene3D" id="1.20.1390.10">
    <property type="entry name" value="PWI domain"/>
    <property type="match status" value="1"/>
</dbReference>
<dbReference type="PROSITE" id="PS50102">
    <property type="entry name" value="RRM"/>
    <property type="match status" value="1"/>
</dbReference>
<feature type="region of interest" description="Disordered" evidence="3">
    <location>
        <begin position="362"/>
        <end position="435"/>
    </location>
</feature>
<evidence type="ECO:0000259" key="5">
    <source>
        <dbReference type="PROSITE" id="PS51025"/>
    </source>
</evidence>
<dbReference type="GO" id="GO:0005681">
    <property type="term" value="C:spliceosomal complex"/>
    <property type="evidence" value="ECO:0007669"/>
    <property type="project" value="TreeGrafter"/>
</dbReference>
<evidence type="ECO:0000313" key="7">
    <source>
        <dbReference type="Proteomes" id="UP000799778"/>
    </source>
</evidence>
<feature type="compositionally biased region" description="Acidic residues" evidence="3">
    <location>
        <begin position="453"/>
        <end position="464"/>
    </location>
</feature>
<feature type="region of interest" description="Disordered" evidence="3">
    <location>
        <begin position="207"/>
        <end position="253"/>
    </location>
</feature>
<evidence type="ECO:0000313" key="6">
    <source>
        <dbReference type="EMBL" id="KAF2019403.1"/>
    </source>
</evidence>
<keyword evidence="1" id="KW-0507">mRNA processing</keyword>
<gene>
    <name evidence="6" type="ORF">BU24DRAFT_419022</name>
</gene>
<dbReference type="GO" id="GO:0006397">
    <property type="term" value="P:mRNA processing"/>
    <property type="evidence" value="ECO:0007669"/>
    <property type="project" value="UniProtKB-KW"/>
</dbReference>
<dbReference type="InterPro" id="IPR035979">
    <property type="entry name" value="RBD_domain_sf"/>
</dbReference>
<feature type="compositionally biased region" description="Basic and acidic residues" evidence="3">
    <location>
        <begin position="211"/>
        <end position="232"/>
    </location>
</feature>
<dbReference type="InterPro" id="IPR036483">
    <property type="entry name" value="PWI_dom_sf"/>
</dbReference>
<dbReference type="PANTHER" id="PTHR18806">
    <property type="entry name" value="RBM25 PROTEIN"/>
    <property type="match status" value="1"/>
</dbReference>
<evidence type="ECO:0000256" key="2">
    <source>
        <dbReference type="PROSITE-ProRule" id="PRU00176"/>
    </source>
</evidence>
<feature type="region of interest" description="Disordered" evidence="3">
    <location>
        <begin position="449"/>
        <end position="476"/>
    </location>
</feature>
<dbReference type="PANTHER" id="PTHR18806:SF4">
    <property type="entry name" value="RNA-BINDING PROTEIN 25"/>
    <property type="match status" value="1"/>
</dbReference>
<feature type="region of interest" description="Disordered" evidence="3">
    <location>
        <begin position="496"/>
        <end position="516"/>
    </location>
</feature>
<protein>
    <recommendedName>
        <fullName evidence="8">PWI domain-containing protein</fullName>
    </recommendedName>
</protein>